<name>A0A0N0BC23_9HYME</name>
<evidence type="ECO:0000259" key="1">
    <source>
        <dbReference type="Pfam" id="PF22936"/>
    </source>
</evidence>
<evidence type="ECO:0000313" key="3">
    <source>
        <dbReference type="Proteomes" id="UP000053105"/>
    </source>
</evidence>
<sequence>EKRRISMADKEEKVLISKGIGNIVVRQASSNNNVKLENVLCVPELNLNLPSVAKITDHGYDVNFNKYGALMYNKSDGIQMTAVRVQDAYYVRTSINYEKAAAVLTSNEIWHKRFGHANKDIKK</sequence>
<dbReference type="InterPro" id="IPR054722">
    <property type="entry name" value="PolX-like_BBD"/>
</dbReference>
<dbReference type="AlphaFoldDB" id="A0A0N0BC23"/>
<feature type="non-terminal residue" evidence="2">
    <location>
        <position position="1"/>
    </location>
</feature>
<protein>
    <recommendedName>
        <fullName evidence="1">Retrovirus-related Pol polyprotein from transposon TNT 1-94-like beta-barrel domain-containing protein</fullName>
    </recommendedName>
</protein>
<proteinExistence type="predicted"/>
<accession>A0A0N0BC23</accession>
<feature type="domain" description="Retrovirus-related Pol polyprotein from transposon TNT 1-94-like beta-barrel" evidence="1">
    <location>
        <begin position="3"/>
        <end position="60"/>
    </location>
</feature>
<dbReference type="EMBL" id="KQ435925">
    <property type="protein sequence ID" value="KOX68384.1"/>
    <property type="molecule type" value="Genomic_DNA"/>
</dbReference>
<dbReference type="OrthoDB" id="7611892at2759"/>
<reference evidence="2 3" key="1">
    <citation type="submission" date="2015-07" db="EMBL/GenBank/DDBJ databases">
        <title>The genome of Melipona quadrifasciata.</title>
        <authorList>
            <person name="Pan H."/>
            <person name="Kapheim K."/>
        </authorList>
    </citation>
    <scope>NUCLEOTIDE SEQUENCE [LARGE SCALE GENOMIC DNA]</scope>
    <source>
        <strain evidence="2">0111107301</strain>
        <tissue evidence="2">Whole body</tissue>
    </source>
</reference>
<keyword evidence="3" id="KW-1185">Reference proteome</keyword>
<organism evidence="2 3">
    <name type="scientific">Melipona quadrifasciata</name>
    <dbReference type="NCBI Taxonomy" id="166423"/>
    <lineage>
        <taxon>Eukaryota</taxon>
        <taxon>Metazoa</taxon>
        <taxon>Ecdysozoa</taxon>
        <taxon>Arthropoda</taxon>
        <taxon>Hexapoda</taxon>
        <taxon>Insecta</taxon>
        <taxon>Pterygota</taxon>
        <taxon>Neoptera</taxon>
        <taxon>Endopterygota</taxon>
        <taxon>Hymenoptera</taxon>
        <taxon>Apocrita</taxon>
        <taxon>Aculeata</taxon>
        <taxon>Apoidea</taxon>
        <taxon>Anthophila</taxon>
        <taxon>Apidae</taxon>
        <taxon>Melipona</taxon>
    </lineage>
</organism>
<evidence type="ECO:0000313" key="2">
    <source>
        <dbReference type="EMBL" id="KOX68384.1"/>
    </source>
</evidence>
<dbReference type="Pfam" id="PF22936">
    <property type="entry name" value="Pol_BBD"/>
    <property type="match status" value="1"/>
</dbReference>
<dbReference type="Proteomes" id="UP000053105">
    <property type="component" value="Unassembled WGS sequence"/>
</dbReference>
<dbReference type="STRING" id="166423.A0A0N0BC23"/>
<gene>
    <name evidence="2" type="ORF">WN51_07617</name>
</gene>